<dbReference type="SUPFAM" id="SSF53067">
    <property type="entry name" value="Actin-like ATPase domain"/>
    <property type="match status" value="3"/>
</dbReference>
<proteinExistence type="predicted"/>
<dbReference type="InterPro" id="IPR043129">
    <property type="entry name" value="ATPase_NBD"/>
</dbReference>
<feature type="region of interest" description="Disordered" evidence="1">
    <location>
        <begin position="220"/>
        <end position="252"/>
    </location>
</feature>
<reference evidence="3" key="1">
    <citation type="journal article" date="2016" name="Nat. Commun.">
        <title>The Gonium pectorale genome demonstrates co-option of cell cycle regulation during the evolution of multicellularity.</title>
        <authorList>
            <person name="Hanschen E.R."/>
            <person name="Marriage T.N."/>
            <person name="Ferris P.J."/>
            <person name="Hamaji T."/>
            <person name="Toyoda A."/>
            <person name="Fujiyama A."/>
            <person name="Neme R."/>
            <person name="Noguchi H."/>
            <person name="Minakuchi Y."/>
            <person name="Suzuki M."/>
            <person name="Kawai-Toyooka H."/>
            <person name="Smith D.R."/>
            <person name="Sparks H."/>
            <person name="Anderson J."/>
            <person name="Bakaric R."/>
            <person name="Luria V."/>
            <person name="Karger A."/>
            <person name="Kirschner M.W."/>
            <person name="Durand P.M."/>
            <person name="Michod R.E."/>
            <person name="Nozaki H."/>
            <person name="Olson B.J."/>
        </authorList>
    </citation>
    <scope>NUCLEOTIDE SEQUENCE [LARGE SCALE GENOMIC DNA]</scope>
    <source>
        <strain evidence="3">NIES-2863</strain>
    </source>
</reference>
<dbReference type="PANTHER" id="PTHR14187:SF5">
    <property type="entry name" value="HEAT SHOCK 70 KDA PROTEIN 12A"/>
    <property type="match status" value="1"/>
</dbReference>
<feature type="compositionally biased region" description="Basic and acidic residues" evidence="1">
    <location>
        <begin position="471"/>
        <end position="481"/>
    </location>
</feature>
<keyword evidence="3" id="KW-1185">Reference proteome</keyword>
<evidence type="ECO:0000313" key="2">
    <source>
        <dbReference type="EMBL" id="KXZ46452.1"/>
    </source>
</evidence>
<dbReference type="EMBL" id="LSYV01000044">
    <property type="protein sequence ID" value="KXZ46452.1"/>
    <property type="molecule type" value="Genomic_DNA"/>
</dbReference>
<dbReference type="AlphaFoldDB" id="A0A150G9E1"/>
<name>A0A150G9E1_GONPE</name>
<dbReference type="OrthoDB" id="542576at2759"/>
<accession>A0A150G9E1</accession>
<gene>
    <name evidence="2" type="ORF">GPECTOR_43g888</name>
</gene>
<evidence type="ECO:0000256" key="1">
    <source>
        <dbReference type="SAM" id="MobiDB-lite"/>
    </source>
</evidence>
<dbReference type="STRING" id="33097.A0A150G9E1"/>
<dbReference type="Gene3D" id="3.30.420.40">
    <property type="match status" value="1"/>
</dbReference>
<comment type="caution">
    <text evidence="2">The sequence shown here is derived from an EMBL/GenBank/DDBJ whole genome shotgun (WGS) entry which is preliminary data.</text>
</comment>
<dbReference type="Proteomes" id="UP000075714">
    <property type="component" value="Unassembled WGS sequence"/>
</dbReference>
<organism evidence="2 3">
    <name type="scientific">Gonium pectorale</name>
    <name type="common">Green alga</name>
    <dbReference type="NCBI Taxonomy" id="33097"/>
    <lineage>
        <taxon>Eukaryota</taxon>
        <taxon>Viridiplantae</taxon>
        <taxon>Chlorophyta</taxon>
        <taxon>core chlorophytes</taxon>
        <taxon>Chlorophyceae</taxon>
        <taxon>CS clade</taxon>
        <taxon>Chlamydomonadales</taxon>
        <taxon>Volvocaceae</taxon>
        <taxon>Gonium</taxon>
    </lineage>
</organism>
<protein>
    <submittedName>
        <fullName evidence="2">Uncharacterized protein</fullName>
    </submittedName>
</protein>
<feature type="region of interest" description="Disordered" evidence="1">
    <location>
        <begin position="471"/>
        <end position="498"/>
    </location>
</feature>
<sequence>MAAPGSTAGAPAALTRAKPTVAVGIDLGTYATGFAYCELTDGGVANDPRVMLHFSWPEQPTPDPKTRTAVLYRGRQLEAWCWPAWRRWCSMVPAERSMYSYLENFKLLLEPSAGEAVGGGLLLPELPRGLTVVQVVADFLTAVKRYILAHLTSTFLACPGPHAFHPDRITWCLTLPAMWSDAAKGRMRDAATRAGLSRPSNPESLLLILEPEAAALAATAASARRPASSTSQQQQPAAVSTTSASSSQPSPAAAAAASSPCLVKGDVLLVLDCGGGTADVTMHHVAAPAARVPEEKAAGGAAAEATARVRLRDAAVGAGAWAGGRFVDDALWSALREDAFGADPWDTWREAHPEQWTKMQEGWEQAKRSFRGDKPLPNLLKRATVAGADVRAGATAASATSAAAATADSASREAGGSAWVQLEADDGCHDDAVIAYDFASNSSPAWLVRQEGKYDIVLPMPQELLDSLTPERRKGLEDRVPKRGAPWPSGTATTTHGSVGVSPQPWLLLSSVTPSLVLPGEFLEGRVFGPVVERILELARTVAKDGESNGHKPTKVLLAGGFACCPYLQRRVRQELVAGLRPEAPLPLLLPEYPAAAVVNGAVLYGRDPATVSARRCRLSYGIRTTSVWSPLHEASQLARGYPKKERYDGRTYYAHGVFRQFVTRGQLVEADEVVEHSFRPLWQKQVAFELYGTDARGASYVDEPGMQKLARVTLELPEGWSRCGGGRREYGIEAQLRFGSTEIALTARNPRTGESIQTSVAWTADRA</sequence>
<dbReference type="PANTHER" id="PTHR14187">
    <property type="entry name" value="ALPHA KINASE/ELONGATION FACTOR 2 KINASE"/>
    <property type="match status" value="1"/>
</dbReference>
<evidence type="ECO:0000313" key="3">
    <source>
        <dbReference type="Proteomes" id="UP000075714"/>
    </source>
</evidence>